<protein>
    <submittedName>
        <fullName evidence="1">Uncharacterized protein</fullName>
    </submittedName>
</protein>
<dbReference type="EMBL" id="NPJF01000050">
    <property type="protein sequence ID" value="OYP54165.1"/>
    <property type="molecule type" value="Genomic_DNA"/>
</dbReference>
<evidence type="ECO:0000313" key="2">
    <source>
        <dbReference type="Proteomes" id="UP000216189"/>
    </source>
</evidence>
<name>A0ABX4EMZ3_SEGBR</name>
<dbReference type="RefSeq" id="WP_094448795.1">
    <property type="nucleotide sequence ID" value="NZ_CP091801.1"/>
</dbReference>
<accession>A0ABX4EMZ3</accession>
<sequence>MEEIVLESVRLIAADQVSELVISQLRSEHIYSLGNSSYVLMNMVLVSSKNGIQNIKNVLANHKKAKRAIAVLIDSELQVPEMADIDSVLSFTNKDEFYNEFKSFLSLIRHNVEIHGLVCFDFNDFFTMIKGRNELSIHSCAYNEKISEATTELRKNINPNHANYLLTFTVEHYNPDTFGEALYPIKTYIDELPDEGNVFWNFRESSTKEVVLFISKQILS</sequence>
<keyword evidence="2" id="KW-1185">Reference proteome</keyword>
<reference evidence="1 2" key="1">
    <citation type="submission" date="2017-08" db="EMBL/GenBank/DDBJ databases">
        <title>Comparative genomics of non-oral Prevotella species.</title>
        <authorList>
            <person name="Accetto T."/>
            <person name="Nograsek B."/>
            <person name="Avgustin G."/>
        </authorList>
    </citation>
    <scope>NUCLEOTIDE SEQUENCE [LARGE SCALE GENOMIC DNA]</scope>
    <source>
        <strain evidence="1 2">TC1-1</strain>
    </source>
</reference>
<comment type="caution">
    <text evidence="1">The sequence shown here is derived from an EMBL/GenBank/DDBJ whole genome shotgun (WGS) entry which is preliminary data.</text>
</comment>
<evidence type="ECO:0000313" key="1">
    <source>
        <dbReference type="EMBL" id="OYP54165.1"/>
    </source>
</evidence>
<dbReference type="Proteomes" id="UP000216189">
    <property type="component" value="Unassembled WGS sequence"/>
</dbReference>
<organism evidence="1 2">
    <name type="scientific">Segatella bryantii</name>
    <name type="common">Prevotella bryantii</name>
    <dbReference type="NCBI Taxonomy" id="77095"/>
    <lineage>
        <taxon>Bacteria</taxon>
        <taxon>Pseudomonadati</taxon>
        <taxon>Bacteroidota</taxon>
        <taxon>Bacteroidia</taxon>
        <taxon>Bacteroidales</taxon>
        <taxon>Prevotellaceae</taxon>
        <taxon>Segatella</taxon>
    </lineage>
</organism>
<gene>
    <name evidence="1" type="ORF">CIK91_10115</name>
</gene>
<proteinExistence type="predicted"/>